<keyword evidence="1" id="KW-0963">Cytoplasm</keyword>
<comment type="catalytic activity">
    <reaction evidence="5">
        <text>Exonucleolytic cleavage in either 5'- to 3'- or 3'- to 5'-direction to yield nucleoside 5'-phosphates.</text>
        <dbReference type="EC" id="3.1.11.6"/>
    </reaction>
</comment>
<dbReference type="InterPro" id="IPR025824">
    <property type="entry name" value="OB-fold_nuc-bd_dom"/>
</dbReference>
<comment type="subcellular location">
    <subcellularLocation>
        <location evidence="5">Cytoplasm</location>
    </subcellularLocation>
</comment>
<feature type="domain" description="Exonuclease VII large subunit C-terminal" evidence="6">
    <location>
        <begin position="157"/>
        <end position="444"/>
    </location>
</feature>
<evidence type="ECO:0000313" key="9">
    <source>
        <dbReference type="Proteomes" id="UP000322791"/>
    </source>
</evidence>
<dbReference type="CDD" id="cd04489">
    <property type="entry name" value="ExoVII_LU_OBF"/>
    <property type="match status" value="1"/>
</dbReference>
<evidence type="ECO:0000259" key="7">
    <source>
        <dbReference type="Pfam" id="PF13742"/>
    </source>
</evidence>
<dbReference type="GO" id="GO:0008855">
    <property type="term" value="F:exodeoxyribonuclease VII activity"/>
    <property type="evidence" value="ECO:0007669"/>
    <property type="project" value="UniProtKB-UniRule"/>
</dbReference>
<dbReference type="PANTHER" id="PTHR30008">
    <property type="entry name" value="EXODEOXYRIBONUCLEASE 7 LARGE SUBUNIT"/>
    <property type="match status" value="1"/>
</dbReference>
<evidence type="ECO:0000313" key="8">
    <source>
        <dbReference type="EMBL" id="TYZ11847.1"/>
    </source>
</evidence>
<comment type="caution">
    <text evidence="8">The sequence shown here is derived from an EMBL/GenBank/DDBJ whole genome shotgun (WGS) entry which is preliminary data.</text>
</comment>
<dbReference type="PANTHER" id="PTHR30008:SF0">
    <property type="entry name" value="EXODEOXYRIBONUCLEASE 7 LARGE SUBUNIT"/>
    <property type="match status" value="1"/>
</dbReference>
<dbReference type="GO" id="GO:0009318">
    <property type="term" value="C:exodeoxyribonuclease VII complex"/>
    <property type="evidence" value="ECO:0007669"/>
    <property type="project" value="UniProtKB-UniRule"/>
</dbReference>
<dbReference type="RefSeq" id="WP_149070026.1">
    <property type="nucleotide sequence ID" value="NZ_VTHL01000004.1"/>
</dbReference>
<dbReference type="GO" id="GO:0003676">
    <property type="term" value="F:nucleic acid binding"/>
    <property type="evidence" value="ECO:0007669"/>
    <property type="project" value="InterPro"/>
</dbReference>
<keyword evidence="9" id="KW-1185">Reference proteome</keyword>
<sequence>MAPLYNRRSEAGLPSQRPAPMGLAELLRRVRDSLTMSFPDAYWVAGEIAELTLPRFGSGHCYLTLTDQSQTTRGAQLKAQARATIWAARYEQLGPQFEQQTGQTLRPGLRVLVRVSVKFHEQYGLSLDVLAIDPTYTVGDLARQRQEAIAKLEAQGLLQRQKELPLALAPQRLAVISSPTAAGWQDFLEQLGESPYDFSVSLFPATMQGTDSPASILGALTQIRRRRAQFDAVLLIRGGGSKTDLLAFDDYGLAAAIGSFPLPVLTGIGHERDEAVVDLAAHLALKTPTAVAVFLTERLARLDAVLDGYGGRIRELALAQRQGHESRLLTLAHLLRHAAKGTSRQQQAQLDMLQRLVSQAAHQQVQQAHADLSTHIRALRRAAHQAARRQQQQLRQLGRELARRFRHVHLRRREQLLRRRYQLQLSTQRHVLQLGYHLALAEQRQYQATAMLRVHSPAVAPISLHPVPSAGTILHLHQAGVQVAVRVLPDSGAST</sequence>
<dbReference type="EMBL" id="VTHL01000004">
    <property type="protein sequence ID" value="TYZ11847.1"/>
    <property type="molecule type" value="Genomic_DNA"/>
</dbReference>
<evidence type="ECO:0000256" key="2">
    <source>
        <dbReference type="ARBA" id="ARBA00022722"/>
    </source>
</evidence>
<evidence type="ECO:0000256" key="1">
    <source>
        <dbReference type="ARBA" id="ARBA00022490"/>
    </source>
</evidence>
<dbReference type="InterPro" id="IPR020579">
    <property type="entry name" value="Exonuc_VII_lsu_C"/>
</dbReference>
<accession>A0A5D6V9B9</accession>
<keyword evidence="4 5" id="KW-0269">Exonuclease</keyword>
<dbReference type="Pfam" id="PF02601">
    <property type="entry name" value="Exonuc_VII_L"/>
    <property type="match status" value="1"/>
</dbReference>
<gene>
    <name evidence="8" type="primary">xseA</name>
    <name evidence="8" type="ORF">FY528_05675</name>
</gene>
<dbReference type="AlphaFoldDB" id="A0A5D6V9B9"/>
<dbReference type="Proteomes" id="UP000322791">
    <property type="component" value="Unassembled WGS sequence"/>
</dbReference>
<dbReference type="EC" id="3.1.11.6" evidence="5"/>
<protein>
    <recommendedName>
        <fullName evidence="5">Exodeoxyribonuclease 7 large subunit</fullName>
        <ecNumber evidence="5">3.1.11.6</ecNumber>
    </recommendedName>
</protein>
<organism evidence="8 9">
    <name type="scientific">Hymenobacter lutimineralis</name>
    <dbReference type="NCBI Taxonomy" id="2606448"/>
    <lineage>
        <taxon>Bacteria</taxon>
        <taxon>Pseudomonadati</taxon>
        <taxon>Bacteroidota</taxon>
        <taxon>Cytophagia</taxon>
        <taxon>Cytophagales</taxon>
        <taxon>Hymenobacteraceae</taxon>
        <taxon>Hymenobacter</taxon>
    </lineage>
</organism>
<reference evidence="8 9" key="1">
    <citation type="submission" date="2019-08" db="EMBL/GenBank/DDBJ databases">
        <authorList>
            <person name="Seo M.-J."/>
        </authorList>
    </citation>
    <scope>NUCLEOTIDE SEQUENCE [LARGE SCALE GENOMIC DNA]</scope>
    <source>
        <strain evidence="8 9">KIGAM108</strain>
    </source>
</reference>
<proteinExistence type="inferred from homology"/>
<evidence type="ECO:0000256" key="4">
    <source>
        <dbReference type="ARBA" id="ARBA00022839"/>
    </source>
</evidence>
<evidence type="ECO:0000256" key="3">
    <source>
        <dbReference type="ARBA" id="ARBA00022801"/>
    </source>
</evidence>
<name>A0A5D6V9B9_9BACT</name>
<comment type="similarity">
    <text evidence="5">Belongs to the XseA family.</text>
</comment>
<dbReference type="InterPro" id="IPR003753">
    <property type="entry name" value="Exonuc_VII_L"/>
</dbReference>
<evidence type="ECO:0000256" key="5">
    <source>
        <dbReference type="RuleBase" id="RU004355"/>
    </source>
</evidence>
<dbReference type="NCBIfam" id="TIGR00237">
    <property type="entry name" value="xseA"/>
    <property type="match status" value="1"/>
</dbReference>
<keyword evidence="3 5" id="KW-0378">Hydrolase</keyword>
<feature type="domain" description="OB-fold nucleic acid binding" evidence="7">
    <location>
        <begin position="23"/>
        <end position="132"/>
    </location>
</feature>
<dbReference type="Pfam" id="PF13742">
    <property type="entry name" value="tRNA_anti_2"/>
    <property type="match status" value="1"/>
</dbReference>
<evidence type="ECO:0000259" key="6">
    <source>
        <dbReference type="Pfam" id="PF02601"/>
    </source>
</evidence>
<keyword evidence="2 5" id="KW-0540">Nuclease</keyword>
<dbReference type="GO" id="GO:0005737">
    <property type="term" value="C:cytoplasm"/>
    <property type="evidence" value="ECO:0007669"/>
    <property type="project" value="UniProtKB-SubCell"/>
</dbReference>
<dbReference type="GO" id="GO:0006308">
    <property type="term" value="P:DNA catabolic process"/>
    <property type="evidence" value="ECO:0007669"/>
    <property type="project" value="UniProtKB-UniRule"/>
</dbReference>